<accession>A0ABU5Z9E5</accession>
<comment type="caution">
    <text evidence="5">The sequence shown here is derived from an EMBL/GenBank/DDBJ whole genome shotgun (WGS) entry which is preliminary data.</text>
</comment>
<dbReference type="InterPro" id="IPR052021">
    <property type="entry name" value="Type-I_RS_S_subunit"/>
</dbReference>
<keyword evidence="6" id="KW-1185">Reference proteome</keyword>
<dbReference type="Pfam" id="PF01420">
    <property type="entry name" value="Methylase_S"/>
    <property type="match status" value="1"/>
</dbReference>
<proteinExistence type="inferred from homology"/>
<reference evidence="5 6" key="1">
    <citation type="submission" date="2023-12" db="EMBL/GenBank/DDBJ databases">
        <title>Genomic sequences of Capnocytophaga and Parvimonas strains.</title>
        <authorList>
            <person name="Watt R.M."/>
            <person name="Wang M."/>
            <person name="Yang T."/>
            <person name="Tong W.M."/>
        </authorList>
    </citation>
    <scope>NUCLEOTIDE SEQUENCE [LARGE SCALE GENOMIC DNA]</scope>
    <source>
        <strain evidence="5 6">CCUG 13096</strain>
    </source>
</reference>
<evidence type="ECO:0000259" key="4">
    <source>
        <dbReference type="Pfam" id="PF01420"/>
    </source>
</evidence>
<protein>
    <submittedName>
        <fullName evidence="5">Restriction endonuclease subunit S</fullName>
        <ecNumber evidence="5">3.1.21.-</ecNumber>
    </submittedName>
</protein>
<keyword evidence="5" id="KW-0378">Hydrolase</keyword>
<dbReference type="InterPro" id="IPR044946">
    <property type="entry name" value="Restrct_endonuc_typeI_TRD_sf"/>
</dbReference>
<dbReference type="PANTHER" id="PTHR30408">
    <property type="entry name" value="TYPE-1 RESTRICTION ENZYME ECOKI SPECIFICITY PROTEIN"/>
    <property type="match status" value="1"/>
</dbReference>
<dbReference type="GO" id="GO:0004519">
    <property type="term" value="F:endonuclease activity"/>
    <property type="evidence" value="ECO:0007669"/>
    <property type="project" value="UniProtKB-KW"/>
</dbReference>
<evidence type="ECO:0000256" key="1">
    <source>
        <dbReference type="ARBA" id="ARBA00010923"/>
    </source>
</evidence>
<dbReference type="SUPFAM" id="SSF116734">
    <property type="entry name" value="DNA methylase specificity domain"/>
    <property type="match status" value="1"/>
</dbReference>
<keyword evidence="2" id="KW-0680">Restriction system</keyword>
<evidence type="ECO:0000256" key="2">
    <source>
        <dbReference type="ARBA" id="ARBA00022747"/>
    </source>
</evidence>
<organism evidence="5 6">
    <name type="scientific">Capnocytophaga gingivalis</name>
    <dbReference type="NCBI Taxonomy" id="1017"/>
    <lineage>
        <taxon>Bacteria</taxon>
        <taxon>Pseudomonadati</taxon>
        <taxon>Bacteroidota</taxon>
        <taxon>Flavobacteriia</taxon>
        <taxon>Flavobacteriales</taxon>
        <taxon>Flavobacteriaceae</taxon>
        <taxon>Capnocytophaga</taxon>
    </lineage>
</organism>
<evidence type="ECO:0000256" key="3">
    <source>
        <dbReference type="ARBA" id="ARBA00023125"/>
    </source>
</evidence>
<dbReference type="Gene3D" id="3.90.220.20">
    <property type="entry name" value="DNA methylase specificity domains"/>
    <property type="match status" value="1"/>
</dbReference>
<feature type="domain" description="Type I restriction modification DNA specificity" evidence="4">
    <location>
        <begin position="1"/>
        <end position="103"/>
    </location>
</feature>
<evidence type="ECO:0000313" key="5">
    <source>
        <dbReference type="EMBL" id="MEB3075569.1"/>
    </source>
</evidence>
<dbReference type="GO" id="GO:0016787">
    <property type="term" value="F:hydrolase activity"/>
    <property type="evidence" value="ECO:0007669"/>
    <property type="project" value="UniProtKB-KW"/>
</dbReference>
<keyword evidence="3" id="KW-0238">DNA-binding</keyword>
<dbReference type="EC" id="3.1.21.-" evidence="5"/>
<dbReference type="CDD" id="cd17243">
    <property type="entry name" value="RMtype1_S_AchA6I-TRD2-CR2_like"/>
    <property type="match status" value="1"/>
</dbReference>
<sequence>MEEWKEYKYTDLATIIGGGTPKTPVSEYWNGEIPWLSVKDFVSATKYVYDTEKYISELGLLNSSTKLLEKDDIIISARGTVGAMAMIPYPMCFNQSCFGLRGKVL</sequence>
<keyword evidence="5" id="KW-0540">Nuclease</keyword>
<gene>
    <name evidence="5" type="ORF">VJJ08_09700</name>
</gene>
<dbReference type="EMBL" id="JAYKBW010000010">
    <property type="protein sequence ID" value="MEB3075569.1"/>
    <property type="molecule type" value="Genomic_DNA"/>
</dbReference>
<comment type="similarity">
    <text evidence="1">Belongs to the type-I restriction system S methylase family.</text>
</comment>
<name>A0ABU5Z9E5_9FLAO</name>
<dbReference type="Proteomes" id="UP001311730">
    <property type="component" value="Unassembled WGS sequence"/>
</dbReference>
<evidence type="ECO:0000313" key="6">
    <source>
        <dbReference type="Proteomes" id="UP001311730"/>
    </source>
</evidence>
<dbReference type="PANTHER" id="PTHR30408:SF12">
    <property type="entry name" value="TYPE I RESTRICTION ENZYME MJAVIII SPECIFICITY SUBUNIT"/>
    <property type="match status" value="1"/>
</dbReference>
<keyword evidence="5" id="KW-0255">Endonuclease</keyword>
<dbReference type="InterPro" id="IPR000055">
    <property type="entry name" value="Restrct_endonuc_typeI_TRD"/>
</dbReference>